<dbReference type="Pfam" id="PF13455">
    <property type="entry name" value="MUG113"/>
    <property type="match status" value="1"/>
</dbReference>
<reference evidence="2 3" key="1">
    <citation type="submission" date="2014-07" db="EMBL/GenBank/DDBJ databases">
        <title>Draft genome sequence of Thalassospira profundimaris 35.</title>
        <authorList>
            <person name="Lai Q."/>
            <person name="Shao Z."/>
        </authorList>
    </citation>
    <scope>NUCLEOTIDE SEQUENCE [LARGE SCALE GENOMIC DNA]</scope>
    <source>
        <strain evidence="2 3">35</strain>
    </source>
</reference>
<name>A0A367W806_9PROT</name>
<dbReference type="EMBL" id="JPWF01000005">
    <property type="protein sequence ID" value="RCK37566.1"/>
    <property type="molecule type" value="Genomic_DNA"/>
</dbReference>
<evidence type="ECO:0000313" key="2">
    <source>
        <dbReference type="EMBL" id="RCK37566.1"/>
    </source>
</evidence>
<accession>A0A367W806</accession>
<dbReference type="RefSeq" id="WP_181846373.1">
    <property type="nucleotide sequence ID" value="NZ_JPWF01000005.1"/>
</dbReference>
<organism evidence="2 3">
    <name type="scientific">Thalassospira profundimaris</name>
    <dbReference type="NCBI Taxonomy" id="502049"/>
    <lineage>
        <taxon>Bacteria</taxon>
        <taxon>Pseudomonadati</taxon>
        <taxon>Pseudomonadota</taxon>
        <taxon>Alphaproteobacteria</taxon>
        <taxon>Rhodospirillales</taxon>
        <taxon>Thalassospiraceae</taxon>
        <taxon>Thalassospira</taxon>
    </lineage>
</organism>
<feature type="domain" description="Bacteriophage T5 Orf172 DNA-binding" evidence="1">
    <location>
        <begin position="291"/>
        <end position="385"/>
    </location>
</feature>
<protein>
    <recommendedName>
        <fullName evidence="1">Bacteriophage T5 Orf172 DNA-binding domain-containing protein</fullName>
    </recommendedName>
</protein>
<dbReference type="AlphaFoldDB" id="A0A367W806"/>
<evidence type="ECO:0000313" key="3">
    <source>
        <dbReference type="Proteomes" id="UP000253226"/>
    </source>
</evidence>
<proteinExistence type="predicted"/>
<sequence length="407" mass="46149">MSLDDIFDDELVGEVEVKVKEVDPEATRILSSFEEINRFIDRYGHVPGAGAELKPSVSERNLQLRLKGLLKDRNALEILASHDRHNLLKDVEKKNAEIQSVSSPDEDEFPAMSLDEILDSDDELLSTDSDDIFNIKNVPTSAQKKVSKADWKSERIKCEDFDKFEPLFDECMKDLKSGRRKAIEFQKEQEIQAGEFFILNGVTVFVAEVGETQIRNGKKNARLRVIFDNGMEGNNLLRSLATELYKDPNGRRISSPVSGPLFDDVEDTEKGVLTGVVYVVRSLSNDPSIKALDGNLFKIGVTKGTLEDRIRNAVEDPTFLMAPVHPLRSFALMDVDPVKVENLLHRFFSEARLDIEIQDRFGRFVKPREWFLLPLPVVEKAIRLLFAGTIVDYEYDPGNGEIVFRKT</sequence>
<dbReference type="InterPro" id="IPR018306">
    <property type="entry name" value="Phage_T5_Orf172_DNA-bd"/>
</dbReference>
<dbReference type="Proteomes" id="UP000253226">
    <property type="component" value="Unassembled WGS sequence"/>
</dbReference>
<dbReference type="SMART" id="SM00974">
    <property type="entry name" value="T5orf172"/>
    <property type="match status" value="1"/>
</dbReference>
<comment type="caution">
    <text evidence="2">The sequence shown here is derived from an EMBL/GenBank/DDBJ whole genome shotgun (WGS) entry which is preliminary data.</text>
</comment>
<evidence type="ECO:0000259" key="1">
    <source>
        <dbReference type="SMART" id="SM00974"/>
    </source>
</evidence>
<gene>
    <name evidence="2" type="ORF">TH19_09955</name>
</gene>